<reference evidence="1 2" key="1">
    <citation type="journal article" date="2022" name="Plant J.">
        <title>Chromosome-level genome of Camellia lanceoleosa provides a valuable resource for understanding genome evolution and self-incompatibility.</title>
        <authorList>
            <person name="Gong W."/>
            <person name="Xiao S."/>
            <person name="Wang L."/>
            <person name="Liao Z."/>
            <person name="Chang Y."/>
            <person name="Mo W."/>
            <person name="Hu G."/>
            <person name="Li W."/>
            <person name="Zhao G."/>
            <person name="Zhu H."/>
            <person name="Hu X."/>
            <person name="Ji K."/>
            <person name="Xiang X."/>
            <person name="Song Q."/>
            <person name="Yuan D."/>
            <person name="Jin S."/>
            <person name="Zhang L."/>
        </authorList>
    </citation>
    <scope>NUCLEOTIDE SEQUENCE [LARGE SCALE GENOMIC DNA]</scope>
    <source>
        <strain evidence="1">SQ_2022a</strain>
    </source>
</reference>
<keyword evidence="2" id="KW-1185">Reference proteome</keyword>
<protein>
    <submittedName>
        <fullName evidence="1">SWR1-complex protein 4</fullName>
    </submittedName>
</protein>
<dbReference type="Proteomes" id="UP001060215">
    <property type="component" value="Chromosome 12"/>
</dbReference>
<proteinExistence type="predicted"/>
<organism evidence="1 2">
    <name type="scientific">Camellia lanceoleosa</name>
    <dbReference type="NCBI Taxonomy" id="1840588"/>
    <lineage>
        <taxon>Eukaryota</taxon>
        <taxon>Viridiplantae</taxon>
        <taxon>Streptophyta</taxon>
        <taxon>Embryophyta</taxon>
        <taxon>Tracheophyta</taxon>
        <taxon>Spermatophyta</taxon>
        <taxon>Magnoliopsida</taxon>
        <taxon>eudicotyledons</taxon>
        <taxon>Gunneridae</taxon>
        <taxon>Pentapetalae</taxon>
        <taxon>asterids</taxon>
        <taxon>Ericales</taxon>
        <taxon>Theaceae</taxon>
        <taxon>Camellia</taxon>
    </lineage>
</organism>
<comment type="caution">
    <text evidence="1">The sequence shown here is derived from an EMBL/GenBank/DDBJ whole genome shotgun (WGS) entry which is preliminary data.</text>
</comment>
<gene>
    <name evidence="1" type="ORF">LOK49_LG11G01090</name>
</gene>
<evidence type="ECO:0000313" key="2">
    <source>
        <dbReference type="Proteomes" id="UP001060215"/>
    </source>
</evidence>
<evidence type="ECO:0000313" key="1">
    <source>
        <dbReference type="EMBL" id="KAI7994875.1"/>
    </source>
</evidence>
<sequence length="491" mass="54322">MVGPTAGPSPRQGSLHLSCENNNKRVDDLHRVVFGSLVPSQPSLSVPLLPWILGEAWHLAGCSHIGLGRDLASIAKNQSRARGQLEYQVPPLLGLFYCTVGLLQLFLAEKLPSNATEARKDNLQLYHWVRVVNAVPPTGDYSFAKYNKSVDIVKYTDEEYEKHLTDPMWTKEETDQLFDLCERFDLRFVVIADRFPSSRTVEQLKDRYYSASRAILISRASSPGDVSGHPIVKEPYNVSQEIERKRALSMVLSQTKQQERKDAEVLAEAKKISESRMAARGAEESELPVTSNVGAEGAERAIVPVDATSPSSSVQFASANVAPPTSIAESASVATSLRVLRVYTRTYALDQMVQAASSSAGLRTIKRVEQTLQDLGVNLKPKVPTKAVCAEHLELRKEILTLLNLQKQLQNKEAEGSSYRDGSYAETPNTPKHFQRVVDQDRTFIPEPFSFGGERVGKRDQKRKAPGRLSDAPSSPAQSNKRPRKLKASDG</sequence>
<accession>A0ACC0G1T4</accession>
<name>A0ACC0G1T4_9ERIC</name>
<dbReference type="EMBL" id="CM045769">
    <property type="protein sequence ID" value="KAI7994875.1"/>
    <property type="molecule type" value="Genomic_DNA"/>
</dbReference>